<dbReference type="AlphaFoldDB" id="A0A380BD93"/>
<dbReference type="InterPro" id="IPR008257">
    <property type="entry name" value="Pept_M19"/>
</dbReference>
<protein>
    <submittedName>
        <fullName evidence="1">Membrane dipeptidase (Peptidase family M19)</fullName>
    </submittedName>
</protein>
<evidence type="ECO:0000313" key="1">
    <source>
        <dbReference type="EMBL" id="SUI99408.1"/>
    </source>
</evidence>
<reference evidence="1 2" key="1">
    <citation type="submission" date="2018-06" db="EMBL/GenBank/DDBJ databases">
        <authorList>
            <consortium name="Pathogen Informatics"/>
            <person name="Doyle S."/>
        </authorList>
    </citation>
    <scope>NUCLEOTIDE SEQUENCE [LARGE SCALE GENOMIC DNA]</scope>
    <source>
        <strain evidence="2">ATCC 11859 / DSM 33 / NCIB 8841 / NCTC 4822</strain>
    </source>
</reference>
<dbReference type="EMBL" id="UGYZ01000002">
    <property type="protein sequence ID" value="SUI99408.1"/>
    <property type="molecule type" value="Genomic_DNA"/>
</dbReference>
<sequence>MKVFDIHSDLLTDIAWRRSRGETNVFDRIHYPRLKQGGIDSMICVIWVEPAFRNNPLARFQEVLQHAIDDLRTSKHANICLTTKDMNLTNSDTINLFLGIEGMTFIEEWLKDFSDDNVGSAFKHLHQQQFRHAIFVWNEWNAFASGTGAIDTPPKRGITHFGELAVQQLNAMNWILDVSHLDEASFWDMYRLTEQPLMASHSNAYTLCTHERNLKDEQIKAIAARDGLIGLNAFNGFIDKSNPTLESFIDHAVYIAELVGPEYIAFGFDFIDYLAPYDIGASFTGSTLGLENVTKVPTLLDAMEKRGFTPKEIKGIRFHNAFQFMKKHIKN</sequence>
<dbReference type="Pfam" id="PF01244">
    <property type="entry name" value="Peptidase_M19"/>
    <property type="match status" value="1"/>
</dbReference>
<gene>
    <name evidence="1" type="ORF">NCTC4822_00607</name>
</gene>
<dbReference type="PROSITE" id="PS51365">
    <property type="entry name" value="RENAL_DIPEPTIDASE_2"/>
    <property type="match status" value="1"/>
</dbReference>
<dbReference type="Proteomes" id="UP000254519">
    <property type="component" value="Unassembled WGS sequence"/>
</dbReference>
<dbReference type="GO" id="GO:0006508">
    <property type="term" value="P:proteolysis"/>
    <property type="evidence" value="ECO:0007669"/>
    <property type="project" value="InterPro"/>
</dbReference>
<dbReference type="Gene3D" id="3.20.20.140">
    <property type="entry name" value="Metal-dependent hydrolases"/>
    <property type="match status" value="1"/>
</dbReference>
<dbReference type="InterPro" id="IPR032466">
    <property type="entry name" value="Metal_Hydrolase"/>
</dbReference>
<dbReference type="SUPFAM" id="SSF51556">
    <property type="entry name" value="Metallo-dependent hydrolases"/>
    <property type="match status" value="1"/>
</dbReference>
<keyword evidence="2" id="KW-1185">Reference proteome</keyword>
<evidence type="ECO:0000313" key="2">
    <source>
        <dbReference type="Proteomes" id="UP000254519"/>
    </source>
</evidence>
<dbReference type="GO" id="GO:0070573">
    <property type="term" value="F:metallodipeptidase activity"/>
    <property type="evidence" value="ECO:0007669"/>
    <property type="project" value="InterPro"/>
</dbReference>
<dbReference type="PANTHER" id="PTHR10443">
    <property type="entry name" value="MICROSOMAL DIPEPTIDASE"/>
    <property type="match status" value="1"/>
</dbReference>
<proteinExistence type="predicted"/>
<accession>A0A380BD93</accession>
<name>A0A380BD93_SPOPA</name>
<organism evidence="1 2">
    <name type="scientific">Sporosarcina pasteurii</name>
    <name type="common">Bacillus pasteurii</name>
    <dbReference type="NCBI Taxonomy" id="1474"/>
    <lineage>
        <taxon>Bacteria</taxon>
        <taxon>Bacillati</taxon>
        <taxon>Bacillota</taxon>
        <taxon>Bacilli</taxon>
        <taxon>Bacillales</taxon>
        <taxon>Caryophanaceae</taxon>
        <taxon>Sporosarcina</taxon>
    </lineage>
</organism>
<dbReference type="PANTHER" id="PTHR10443:SF12">
    <property type="entry name" value="DIPEPTIDASE"/>
    <property type="match status" value="1"/>
</dbReference>